<dbReference type="EMBL" id="JBDFQZ010000002">
    <property type="protein sequence ID" value="KAK9747985.1"/>
    <property type="molecule type" value="Genomic_DNA"/>
</dbReference>
<feature type="signal peptide" evidence="1">
    <location>
        <begin position="1"/>
        <end position="22"/>
    </location>
</feature>
<dbReference type="Gene3D" id="3.30.30.10">
    <property type="entry name" value="Knottin, scorpion toxin-like"/>
    <property type="match status" value="1"/>
</dbReference>
<evidence type="ECO:0000313" key="3">
    <source>
        <dbReference type="EMBL" id="KAK9747985.1"/>
    </source>
</evidence>
<comment type="caution">
    <text evidence="3">The sequence shown here is derived from an EMBL/GenBank/DDBJ whole genome shotgun (WGS) entry which is preliminary data.</text>
</comment>
<reference evidence="3" key="1">
    <citation type="submission" date="2024-03" db="EMBL/GenBank/DDBJ databases">
        <title>WGS assembly of Saponaria officinalis var. Norfolk2.</title>
        <authorList>
            <person name="Jenkins J."/>
            <person name="Shu S."/>
            <person name="Grimwood J."/>
            <person name="Barry K."/>
            <person name="Goodstein D."/>
            <person name="Schmutz J."/>
            <person name="Leebens-Mack J."/>
            <person name="Osbourn A."/>
        </authorList>
    </citation>
    <scope>NUCLEOTIDE SEQUENCE [LARGE SCALE GENOMIC DNA]</scope>
    <source>
        <strain evidence="3">JIC</strain>
    </source>
</reference>
<gene>
    <name evidence="3" type="ORF">RND81_02G028400</name>
</gene>
<organism evidence="3 4">
    <name type="scientific">Saponaria officinalis</name>
    <name type="common">Common soapwort</name>
    <name type="synonym">Lychnis saponaria</name>
    <dbReference type="NCBI Taxonomy" id="3572"/>
    <lineage>
        <taxon>Eukaryota</taxon>
        <taxon>Viridiplantae</taxon>
        <taxon>Streptophyta</taxon>
        <taxon>Embryophyta</taxon>
        <taxon>Tracheophyta</taxon>
        <taxon>Spermatophyta</taxon>
        <taxon>Magnoliopsida</taxon>
        <taxon>eudicotyledons</taxon>
        <taxon>Gunneridae</taxon>
        <taxon>Pentapetalae</taxon>
        <taxon>Caryophyllales</taxon>
        <taxon>Caryophyllaceae</taxon>
        <taxon>Caryophylleae</taxon>
        <taxon>Saponaria</taxon>
    </lineage>
</organism>
<evidence type="ECO:0000259" key="2">
    <source>
        <dbReference type="SMART" id="SM00505"/>
    </source>
</evidence>
<sequence length="72" mass="7968">MRSNTVFIFMLMVILTTGTSSGGERTCYSHSQKFTGLCFSSTNCDSICKAESFETGHCTTFHIHCRCSRACP</sequence>
<dbReference type="Pfam" id="PF00304">
    <property type="entry name" value="Gamma-thionin"/>
    <property type="match status" value="1"/>
</dbReference>
<dbReference type="GO" id="GO:0006952">
    <property type="term" value="P:defense response"/>
    <property type="evidence" value="ECO:0007669"/>
    <property type="project" value="InterPro"/>
</dbReference>
<feature type="chain" id="PRO_5043754988" description="Knottins-like domain-containing protein" evidence="1">
    <location>
        <begin position="23"/>
        <end position="72"/>
    </location>
</feature>
<name>A0AAW1MMB8_SAPOF</name>
<dbReference type="AlphaFoldDB" id="A0AAW1MMB8"/>
<dbReference type="InterPro" id="IPR008176">
    <property type="entry name" value="Defensin_plant"/>
</dbReference>
<dbReference type="Proteomes" id="UP001443914">
    <property type="component" value="Unassembled WGS sequence"/>
</dbReference>
<dbReference type="InterPro" id="IPR036574">
    <property type="entry name" value="Scorpion_toxin-like_sf"/>
</dbReference>
<evidence type="ECO:0000256" key="1">
    <source>
        <dbReference type="SAM" id="SignalP"/>
    </source>
</evidence>
<dbReference type="CDD" id="cd00107">
    <property type="entry name" value="Knot1"/>
    <property type="match status" value="1"/>
</dbReference>
<dbReference type="SUPFAM" id="SSF57095">
    <property type="entry name" value="Scorpion toxin-like"/>
    <property type="match status" value="1"/>
</dbReference>
<evidence type="ECO:0000313" key="4">
    <source>
        <dbReference type="Proteomes" id="UP001443914"/>
    </source>
</evidence>
<dbReference type="InterPro" id="IPR003614">
    <property type="entry name" value="Knottins"/>
</dbReference>
<keyword evidence="1" id="KW-0732">Signal</keyword>
<dbReference type="PROSITE" id="PS00940">
    <property type="entry name" value="GAMMA_THIONIN"/>
    <property type="match status" value="1"/>
</dbReference>
<protein>
    <recommendedName>
        <fullName evidence="2">Knottins-like domain-containing protein</fullName>
    </recommendedName>
</protein>
<dbReference type="SMART" id="SM00505">
    <property type="entry name" value="Knot1"/>
    <property type="match status" value="1"/>
</dbReference>
<proteinExistence type="predicted"/>
<keyword evidence="4" id="KW-1185">Reference proteome</keyword>
<feature type="domain" description="Knottins-like" evidence="2">
    <location>
        <begin position="26"/>
        <end position="71"/>
    </location>
</feature>
<accession>A0AAW1MMB8</accession>